<comment type="caution">
    <text evidence="2">The sequence shown here is derived from an EMBL/GenBank/DDBJ whole genome shotgun (WGS) entry which is preliminary data.</text>
</comment>
<evidence type="ECO:0000313" key="3">
    <source>
        <dbReference type="Proteomes" id="UP000034430"/>
    </source>
</evidence>
<evidence type="ECO:0000256" key="1">
    <source>
        <dbReference type="SAM" id="Phobius"/>
    </source>
</evidence>
<dbReference type="EMBL" id="LBTU01000026">
    <property type="protein sequence ID" value="KKQ46791.1"/>
    <property type="molecule type" value="Genomic_DNA"/>
</dbReference>
<dbReference type="Proteomes" id="UP000034430">
    <property type="component" value="Unassembled WGS sequence"/>
</dbReference>
<accession>A0A0G0L285</accession>
<dbReference type="AlphaFoldDB" id="A0A0G0L285"/>
<keyword evidence="1" id="KW-1133">Transmembrane helix</keyword>
<protein>
    <submittedName>
        <fullName evidence="2">Uncharacterized protein</fullName>
    </submittedName>
</protein>
<gene>
    <name evidence="2" type="ORF">US65_C0026G0009</name>
</gene>
<sequence length="62" mass="7327">MKNKEGGFLKLIIVIIVALLLMKYFNITFTEILNYFNLTLTEIIGWLKQALNWFKDLFNSVK</sequence>
<evidence type="ECO:0000313" key="2">
    <source>
        <dbReference type="EMBL" id="KKQ46791.1"/>
    </source>
</evidence>
<feature type="transmembrane region" description="Helical" evidence="1">
    <location>
        <begin position="7"/>
        <end position="25"/>
    </location>
</feature>
<keyword evidence="1" id="KW-0812">Transmembrane</keyword>
<name>A0A0G0L285_9BACT</name>
<proteinExistence type="predicted"/>
<organism evidence="2 3">
    <name type="scientific">Candidatus Yanofskybacteria bacterium GW2011_GWC2_37_9</name>
    <dbReference type="NCBI Taxonomy" id="1619028"/>
    <lineage>
        <taxon>Bacteria</taxon>
        <taxon>Candidatus Yanofskyibacteriota</taxon>
    </lineage>
</organism>
<reference evidence="2 3" key="1">
    <citation type="journal article" date="2015" name="Nature">
        <title>rRNA introns, odd ribosomes, and small enigmatic genomes across a large radiation of phyla.</title>
        <authorList>
            <person name="Brown C.T."/>
            <person name="Hug L.A."/>
            <person name="Thomas B.C."/>
            <person name="Sharon I."/>
            <person name="Castelle C.J."/>
            <person name="Singh A."/>
            <person name="Wilkins M.J."/>
            <person name="Williams K.H."/>
            <person name="Banfield J.F."/>
        </authorList>
    </citation>
    <scope>NUCLEOTIDE SEQUENCE [LARGE SCALE GENOMIC DNA]</scope>
</reference>
<keyword evidence="1" id="KW-0472">Membrane</keyword>